<dbReference type="RefSeq" id="WP_105915676.1">
    <property type="nucleotide sequence ID" value="NZ_NXGE01000005.1"/>
</dbReference>
<dbReference type="PANTHER" id="PTHR34322">
    <property type="entry name" value="TRANSPOSASE, Y1_TNP DOMAIN-CONTAINING"/>
    <property type="match status" value="1"/>
</dbReference>
<protein>
    <recommendedName>
        <fullName evidence="1">Transposase IS200-like domain-containing protein</fullName>
    </recommendedName>
</protein>
<evidence type="ECO:0000259" key="1">
    <source>
        <dbReference type="SMART" id="SM01321"/>
    </source>
</evidence>
<dbReference type="AlphaFoldDB" id="A0A2S9T4Y6"/>
<dbReference type="Pfam" id="PF07277">
    <property type="entry name" value="SapC"/>
    <property type="match status" value="1"/>
</dbReference>
<organism evidence="2 3">
    <name type="scientific">Aliarcobacter cryaerophilus</name>
    <dbReference type="NCBI Taxonomy" id="28198"/>
    <lineage>
        <taxon>Bacteria</taxon>
        <taxon>Pseudomonadati</taxon>
        <taxon>Campylobacterota</taxon>
        <taxon>Epsilonproteobacteria</taxon>
        <taxon>Campylobacterales</taxon>
        <taxon>Arcobacteraceae</taxon>
        <taxon>Aliarcobacter</taxon>
    </lineage>
</organism>
<dbReference type="SUPFAM" id="SSF143422">
    <property type="entry name" value="Transposase IS200-like"/>
    <property type="match status" value="1"/>
</dbReference>
<name>A0A2S9T4Y6_9BACT</name>
<dbReference type="SMART" id="SM01321">
    <property type="entry name" value="Y1_Tnp"/>
    <property type="match status" value="1"/>
</dbReference>
<dbReference type="GO" id="GO:0006313">
    <property type="term" value="P:DNA transposition"/>
    <property type="evidence" value="ECO:0007669"/>
    <property type="project" value="InterPro"/>
</dbReference>
<dbReference type="EMBL" id="NXGE01000005">
    <property type="protein sequence ID" value="PRM93890.1"/>
    <property type="molecule type" value="Genomic_DNA"/>
</dbReference>
<evidence type="ECO:0000313" key="3">
    <source>
        <dbReference type="Proteomes" id="UP000238281"/>
    </source>
</evidence>
<dbReference type="Proteomes" id="UP000238281">
    <property type="component" value="Unassembled WGS sequence"/>
</dbReference>
<comment type="caution">
    <text evidence="2">The sequence shown here is derived from an EMBL/GenBank/DDBJ whole genome shotgun (WGS) entry which is preliminary data.</text>
</comment>
<accession>A0A2S9T4Y6</accession>
<dbReference type="Gene3D" id="3.30.70.1290">
    <property type="entry name" value="Transposase IS200-like"/>
    <property type="match status" value="1"/>
</dbReference>
<gene>
    <name evidence="2" type="ORF">CJ673_07910</name>
</gene>
<dbReference type="GO" id="GO:0003677">
    <property type="term" value="F:DNA binding"/>
    <property type="evidence" value="ECO:0007669"/>
    <property type="project" value="InterPro"/>
</dbReference>
<dbReference type="InterPro" id="IPR010836">
    <property type="entry name" value="SapC"/>
</dbReference>
<evidence type="ECO:0000313" key="2">
    <source>
        <dbReference type="EMBL" id="PRM93890.1"/>
    </source>
</evidence>
<feature type="domain" description="Transposase IS200-like" evidence="1">
    <location>
        <begin position="9"/>
        <end position="124"/>
    </location>
</feature>
<dbReference type="Pfam" id="PF01797">
    <property type="entry name" value="Y1_Tnp"/>
    <property type="match status" value="1"/>
</dbReference>
<dbReference type="PANTHER" id="PTHR34322:SF2">
    <property type="entry name" value="TRANSPOSASE IS200-LIKE DOMAIN-CONTAINING PROTEIN"/>
    <property type="match status" value="1"/>
</dbReference>
<dbReference type="InterPro" id="IPR002686">
    <property type="entry name" value="Transposase_17"/>
</dbReference>
<reference evidence="2 3" key="1">
    <citation type="submission" date="2017-09" db="EMBL/GenBank/DDBJ databases">
        <title>Reassesment of A. cryaerophilus.</title>
        <authorList>
            <person name="Perez-Cataluna A."/>
            <person name="Collado L."/>
            <person name="Salgado O."/>
            <person name="Lefinanco V."/>
            <person name="Figueras M.J."/>
        </authorList>
    </citation>
    <scope>NUCLEOTIDE SEQUENCE [LARGE SCALE GENOMIC DNA]</scope>
    <source>
        <strain evidence="2 3">LMG 10210</strain>
    </source>
</reference>
<proteinExistence type="predicted"/>
<dbReference type="GO" id="GO:0004803">
    <property type="term" value="F:transposase activity"/>
    <property type="evidence" value="ECO:0007669"/>
    <property type="project" value="InterPro"/>
</dbReference>
<dbReference type="InterPro" id="IPR036515">
    <property type="entry name" value="Transposase_17_sf"/>
</dbReference>
<sequence>MSRKTRVALPNIPVHISKIGINQDNVFHDIEDYETFYNFMKSTSQKLEIKIYAYVILKDSFEFIVSSSVEENISKFMQILGRQYVLHYNKKYNRTGTIWEGRYKSSLVEKETFLSKVISYIDYISIKNNLVNSVCSSLKEIYDVKLNLNEIEFIHNSLNSNSITGSSKFIQTIKNTTGICFFEKKRGRPKNKQIKGDKMYKKIELLSKEKHSNLKIKPLENLLFAKENPSFPVLISESENVAATLPIVFSAEENPSLFAITSLGSENLAMNSEGKWLSSYVPAVYRKYPFAYANIKDNPEQKAVVIDIEAQNLSETEGEALFDEQSNQTELLKNTIQFLTSYEQEAMRTKSLAKIILDSGILEDRELSIGEGETKQVLVKGFKVVSVEKLNALDDATLASWVRNGVISFINIHLKSLNNLQNLMNLLYQRNN</sequence>